<name>A2DVX5_TRIV3</name>
<protein>
    <submittedName>
        <fullName evidence="2">Uncharacterized protein</fullName>
    </submittedName>
</protein>
<accession>A2DVX5</accession>
<sequence>MAYNILEQVKPRAPSPVNYSNYKPYNKRKRNVSPNKKEVRLRSSATQTLSRGQIVKAQELLYLLW</sequence>
<dbReference type="AlphaFoldDB" id="A2DVX5"/>
<dbReference type="VEuPathDB" id="TrichDB:TVAGG3_0846040"/>
<gene>
    <name evidence="2" type="ORF">TVAG_252330</name>
</gene>
<dbReference type="Proteomes" id="UP000001542">
    <property type="component" value="Unassembled WGS sequence"/>
</dbReference>
<evidence type="ECO:0000313" key="2">
    <source>
        <dbReference type="EMBL" id="EAY15420.1"/>
    </source>
</evidence>
<dbReference type="RefSeq" id="XP_001327643.1">
    <property type="nucleotide sequence ID" value="XM_001327608.1"/>
</dbReference>
<dbReference type="EMBL" id="DS113256">
    <property type="protein sequence ID" value="EAY15420.1"/>
    <property type="molecule type" value="Genomic_DNA"/>
</dbReference>
<dbReference type="VEuPathDB" id="TrichDB:TVAG_252330"/>
<evidence type="ECO:0000256" key="1">
    <source>
        <dbReference type="SAM" id="MobiDB-lite"/>
    </source>
</evidence>
<proteinExistence type="predicted"/>
<evidence type="ECO:0000313" key="3">
    <source>
        <dbReference type="Proteomes" id="UP000001542"/>
    </source>
</evidence>
<organism evidence="2 3">
    <name type="scientific">Trichomonas vaginalis (strain ATCC PRA-98 / G3)</name>
    <dbReference type="NCBI Taxonomy" id="412133"/>
    <lineage>
        <taxon>Eukaryota</taxon>
        <taxon>Metamonada</taxon>
        <taxon>Parabasalia</taxon>
        <taxon>Trichomonadida</taxon>
        <taxon>Trichomonadidae</taxon>
        <taxon>Trichomonas</taxon>
    </lineage>
</organism>
<reference evidence="2" key="1">
    <citation type="submission" date="2006-10" db="EMBL/GenBank/DDBJ databases">
        <authorList>
            <person name="Amadeo P."/>
            <person name="Zhao Q."/>
            <person name="Wortman J."/>
            <person name="Fraser-Liggett C."/>
            <person name="Carlton J."/>
        </authorList>
    </citation>
    <scope>NUCLEOTIDE SEQUENCE</scope>
    <source>
        <strain evidence="2">G3</strain>
    </source>
</reference>
<feature type="region of interest" description="Disordered" evidence="1">
    <location>
        <begin position="16"/>
        <end position="44"/>
    </location>
</feature>
<dbReference type="InParanoid" id="A2DVX5"/>
<reference evidence="2" key="2">
    <citation type="journal article" date="2007" name="Science">
        <title>Draft genome sequence of the sexually transmitted pathogen Trichomonas vaginalis.</title>
        <authorList>
            <person name="Carlton J.M."/>
            <person name="Hirt R.P."/>
            <person name="Silva J.C."/>
            <person name="Delcher A.L."/>
            <person name="Schatz M."/>
            <person name="Zhao Q."/>
            <person name="Wortman J.R."/>
            <person name="Bidwell S.L."/>
            <person name="Alsmark U.C.M."/>
            <person name="Besteiro S."/>
            <person name="Sicheritz-Ponten T."/>
            <person name="Noel C.J."/>
            <person name="Dacks J.B."/>
            <person name="Foster P.G."/>
            <person name="Simillion C."/>
            <person name="Van de Peer Y."/>
            <person name="Miranda-Saavedra D."/>
            <person name="Barton G.J."/>
            <person name="Westrop G.D."/>
            <person name="Mueller S."/>
            <person name="Dessi D."/>
            <person name="Fiori P.L."/>
            <person name="Ren Q."/>
            <person name="Paulsen I."/>
            <person name="Zhang H."/>
            <person name="Bastida-Corcuera F.D."/>
            <person name="Simoes-Barbosa A."/>
            <person name="Brown M.T."/>
            <person name="Hayes R.D."/>
            <person name="Mukherjee M."/>
            <person name="Okumura C.Y."/>
            <person name="Schneider R."/>
            <person name="Smith A.J."/>
            <person name="Vanacova S."/>
            <person name="Villalvazo M."/>
            <person name="Haas B.J."/>
            <person name="Pertea M."/>
            <person name="Feldblyum T.V."/>
            <person name="Utterback T.R."/>
            <person name="Shu C.L."/>
            <person name="Osoegawa K."/>
            <person name="de Jong P.J."/>
            <person name="Hrdy I."/>
            <person name="Horvathova L."/>
            <person name="Zubacova Z."/>
            <person name="Dolezal P."/>
            <person name="Malik S.B."/>
            <person name="Logsdon J.M. Jr."/>
            <person name="Henze K."/>
            <person name="Gupta A."/>
            <person name="Wang C.C."/>
            <person name="Dunne R.L."/>
            <person name="Upcroft J.A."/>
            <person name="Upcroft P."/>
            <person name="White O."/>
            <person name="Salzberg S.L."/>
            <person name="Tang P."/>
            <person name="Chiu C.-H."/>
            <person name="Lee Y.-S."/>
            <person name="Embley T.M."/>
            <person name="Coombs G.H."/>
            <person name="Mottram J.C."/>
            <person name="Tachezy J."/>
            <person name="Fraser-Liggett C.M."/>
            <person name="Johnson P.J."/>
        </authorList>
    </citation>
    <scope>NUCLEOTIDE SEQUENCE [LARGE SCALE GENOMIC DNA]</scope>
    <source>
        <strain evidence="2">G3</strain>
    </source>
</reference>
<dbReference type="KEGG" id="tva:75674829"/>
<keyword evidence="3" id="KW-1185">Reference proteome</keyword>